<dbReference type="AlphaFoldDB" id="A0A5R9CJI2"/>
<dbReference type="EMBL" id="VBSX01000055">
    <property type="protein sequence ID" value="TLQ15466.1"/>
    <property type="molecule type" value="Genomic_DNA"/>
</dbReference>
<protein>
    <submittedName>
        <fullName evidence="1">Uncharacterized protein</fullName>
    </submittedName>
</protein>
<sequence length="81" mass="9449">MSYKDEALNIFNEEYGRGKLTPGNHIFPYKFNSQVEALETLKYINDNSSTAQLYQMELFELTTDANPFPAGWYIKLLKRGY</sequence>
<accession>A0A5R9CJI2</accession>
<reference evidence="1 2" key="1">
    <citation type="submission" date="2019-05" db="EMBL/GenBank/DDBJ databases">
        <title>The metagenome of a microbial culture collection derived from dairy environment covers the genomic content of the human microbiome.</title>
        <authorList>
            <person name="Roder T."/>
            <person name="Wuthrich D."/>
            <person name="Sattari Z."/>
            <person name="Von Ah U."/>
            <person name="Bar C."/>
            <person name="Ronchi F."/>
            <person name="Macpherson A.J."/>
            <person name="Ganal-Vonarburg S.C."/>
            <person name="Bruggmann R."/>
            <person name="Vergeres G."/>
        </authorList>
    </citation>
    <scope>NUCLEOTIDE SEQUENCE [LARGE SCALE GENOMIC DNA]</scope>
    <source>
        <strain evidence="1 2">FAM 1079</strain>
    </source>
</reference>
<evidence type="ECO:0000313" key="2">
    <source>
        <dbReference type="Proteomes" id="UP000305100"/>
    </source>
</evidence>
<organism evidence="1 2">
    <name type="scientific">Lentilactobacillus parafarraginis</name>
    <dbReference type="NCBI Taxonomy" id="390842"/>
    <lineage>
        <taxon>Bacteria</taxon>
        <taxon>Bacillati</taxon>
        <taxon>Bacillota</taxon>
        <taxon>Bacilli</taxon>
        <taxon>Lactobacillales</taxon>
        <taxon>Lactobacillaceae</taxon>
        <taxon>Lentilactobacillus</taxon>
    </lineage>
</organism>
<gene>
    <name evidence="1" type="ORF">FEZ41_13755</name>
</gene>
<dbReference type="Proteomes" id="UP000305100">
    <property type="component" value="Unassembled WGS sequence"/>
</dbReference>
<proteinExistence type="predicted"/>
<dbReference type="RefSeq" id="WP_054735663.1">
    <property type="nucleotide sequence ID" value="NZ_VBSX01000055.1"/>
</dbReference>
<evidence type="ECO:0000313" key="1">
    <source>
        <dbReference type="EMBL" id="TLQ15466.1"/>
    </source>
</evidence>
<comment type="caution">
    <text evidence="1">The sequence shown here is derived from an EMBL/GenBank/DDBJ whole genome shotgun (WGS) entry which is preliminary data.</text>
</comment>
<name>A0A5R9CJI2_9LACO</name>